<reference evidence="5" key="1">
    <citation type="submission" date="2018-05" db="EMBL/GenBank/DDBJ databases">
        <authorList>
            <person name="Lanie J.A."/>
            <person name="Ng W.-L."/>
            <person name="Kazmierczak K.M."/>
            <person name="Andrzejewski T.M."/>
            <person name="Davidsen T.M."/>
            <person name="Wayne K.J."/>
            <person name="Tettelin H."/>
            <person name="Glass J.I."/>
            <person name="Rusch D."/>
            <person name="Podicherti R."/>
            <person name="Tsui H.-C.T."/>
            <person name="Winkler M.E."/>
        </authorList>
    </citation>
    <scope>NUCLEOTIDE SEQUENCE</scope>
</reference>
<dbReference type="PANTHER" id="PTHR23026:SF90">
    <property type="entry name" value="IODOTYROSINE DEIODINASE 1"/>
    <property type="match status" value="1"/>
</dbReference>
<evidence type="ECO:0000313" key="5">
    <source>
        <dbReference type="EMBL" id="SUZ49517.1"/>
    </source>
</evidence>
<evidence type="ECO:0000256" key="2">
    <source>
        <dbReference type="ARBA" id="ARBA00022643"/>
    </source>
</evidence>
<dbReference type="Pfam" id="PF00881">
    <property type="entry name" value="Nitroreductase"/>
    <property type="match status" value="1"/>
</dbReference>
<organism evidence="5">
    <name type="scientific">marine metagenome</name>
    <dbReference type="NCBI Taxonomy" id="408172"/>
    <lineage>
        <taxon>unclassified sequences</taxon>
        <taxon>metagenomes</taxon>
        <taxon>ecological metagenomes</taxon>
    </lineage>
</organism>
<dbReference type="PANTHER" id="PTHR23026">
    <property type="entry name" value="NADPH NITROREDUCTASE"/>
    <property type="match status" value="1"/>
</dbReference>
<evidence type="ECO:0000259" key="4">
    <source>
        <dbReference type="Pfam" id="PF00881"/>
    </source>
</evidence>
<dbReference type="EMBL" id="UINC01000121">
    <property type="protein sequence ID" value="SUZ49517.1"/>
    <property type="molecule type" value="Genomic_DNA"/>
</dbReference>
<proteinExistence type="predicted"/>
<keyword evidence="2" id="KW-0288">FMN</keyword>
<gene>
    <name evidence="5" type="ORF">METZ01_LOCUS2371</name>
</gene>
<accession>A0A381N4T8</accession>
<keyword evidence="1" id="KW-0285">Flavoprotein</keyword>
<evidence type="ECO:0000256" key="1">
    <source>
        <dbReference type="ARBA" id="ARBA00022630"/>
    </source>
</evidence>
<dbReference type="GO" id="GO:0016491">
    <property type="term" value="F:oxidoreductase activity"/>
    <property type="evidence" value="ECO:0007669"/>
    <property type="project" value="UniProtKB-KW"/>
</dbReference>
<feature type="domain" description="Nitroreductase" evidence="4">
    <location>
        <begin position="40"/>
        <end position="208"/>
    </location>
</feature>
<dbReference type="SUPFAM" id="SSF55469">
    <property type="entry name" value="FMN-dependent nitroreductase-like"/>
    <property type="match status" value="1"/>
</dbReference>
<evidence type="ECO:0000256" key="3">
    <source>
        <dbReference type="ARBA" id="ARBA00023002"/>
    </source>
</evidence>
<keyword evidence="3" id="KW-0560">Oxidoreductase</keyword>
<dbReference type="CDD" id="cd02144">
    <property type="entry name" value="iodotyrosine_dehalogenase"/>
    <property type="match status" value="1"/>
</dbReference>
<dbReference type="Gene3D" id="3.40.109.10">
    <property type="entry name" value="NADH Oxidase"/>
    <property type="match status" value="1"/>
</dbReference>
<dbReference type="InterPro" id="IPR029479">
    <property type="entry name" value="Nitroreductase"/>
</dbReference>
<dbReference type="AlphaFoldDB" id="A0A381N4T8"/>
<dbReference type="InterPro" id="IPR000415">
    <property type="entry name" value="Nitroreductase-like"/>
</dbReference>
<protein>
    <recommendedName>
        <fullName evidence="4">Nitroreductase domain-containing protein</fullName>
    </recommendedName>
</protein>
<sequence>MKNSRISNTPAQLNTIPLDFQEYPVEEVQQRALEYFENMKRRRTVRDFSSRHVPLDIIQNCIRTADTAPNGANQHPWHFVVVSDPEIKSQIRQAAEKEEQDFYESRATSEWLEALAPLGTDEHKPFLETAPYLIAIFAKVHAIDEQGKRVKHYYVNESVGIATGILISAIHQSGLASLTHTPSPMRFLNKILQRPEQERPFLLLVVGYPEKNAKVPDIQRKSLPEITTYF</sequence>
<name>A0A381N4T8_9ZZZZ</name>
<dbReference type="InterPro" id="IPR050627">
    <property type="entry name" value="Nitroreductase/BluB"/>
</dbReference>